<protein>
    <recommendedName>
        <fullName evidence="3">Late embryogenesis abundant protein LEA-2 subgroup domain-containing protein</fullName>
    </recommendedName>
</protein>
<proteinExistence type="predicted"/>
<dbReference type="Proteomes" id="UP000030645">
    <property type="component" value="Unassembled WGS sequence"/>
</dbReference>
<organism evidence="1 2">
    <name type="scientific">Morus notabilis</name>
    <dbReference type="NCBI Taxonomy" id="981085"/>
    <lineage>
        <taxon>Eukaryota</taxon>
        <taxon>Viridiplantae</taxon>
        <taxon>Streptophyta</taxon>
        <taxon>Embryophyta</taxon>
        <taxon>Tracheophyta</taxon>
        <taxon>Spermatophyta</taxon>
        <taxon>Magnoliopsida</taxon>
        <taxon>eudicotyledons</taxon>
        <taxon>Gunneridae</taxon>
        <taxon>Pentapetalae</taxon>
        <taxon>rosids</taxon>
        <taxon>fabids</taxon>
        <taxon>Rosales</taxon>
        <taxon>Moraceae</taxon>
        <taxon>Moreae</taxon>
        <taxon>Morus</taxon>
    </lineage>
</organism>
<keyword evidence="2" id="KW-1185">Reference proteome</keyword>
<reference evidence="2" key="1">
    <citation type="submission" date="2013-01" db="EMBL/GenBank/DDBJ databases">
        <title>Draft Genome Sequence of a Mulberry Tree, Morus notabilis C.K. Schneid.</title>
        <authorList>
            <person name="He N."/>
            <person name="Zhao S."/>
        </authorList>
    </citation>
    <scope>NUCLEOTIDE SEQUENCE</scope>
</reference>
<sequence>MVYYPQTQRAGNHSLPRWSRKYEPVFIVNHQQCHIKHDHNIGSFKFSNATAYVNYHGDVVAEVPIGQNLVPARGKLNITSSTDLMVGRIVANLIFFDDVGKGSLNLTATAALHGKVSLLFEFVKLRATTFSTCDISFLVASMNVKSMCMSKIKL</sequence>
<evidence type="ECO:0008006" key="3">
    <source>
        <dbReference type="Google" id="ProtNLM"/>
    </source>
</evidence>
<evidence type="ECO:0000313" key="1">
    <source>
        <dbReference type="EMBL" id="EXB60465.1"/>
    </source>
</evidence>
<dbReference type="AlphaFoldDB" id="W9R9R8"/>
<evidence type="ECO:0000313" key="2">
    <source>
        <dbReference type="Proteomes" id="UP000030645"/>
    </source>
</evidence>
<dbReference type="EMBL" id="KE344395">
    <property type="protein sequence ID" value="EXB60465.1"/>
    <property type="molecule type" value="Genomic_DNA"/>
</dbReference>
<name>W9R9R8_9ROSA</name>
<accession>W9R9R8</accession>
<gene>
    <name evidence="1" type="ORF">L484_014918</name>
</gene>
<dbReference type="STRING" id="981085.W9R9R8"/>